<evidence type="ECO:0000259" key="9">
    <source>
        <dbReference type="PROSITE" id="PS51294"/>
    </source>
</evidence>
<dbReference type="SUPFAM" id="SSF46689">
    <property type="entry name" value="Homeodomain-like"/>
    <property type="match status" value="1"/>
</dbReference>
<feature type="domain" description="HTH myb-type" evidence="9">
    <location>
        <begin position="12"/>
        <end position="62"/>
    </location>
</feature>
<dbReference type="Proteomes" id="UP000029120">
    <property type="component" value="Chromosome 7"/>
</dbReference>
<dbReference type="AlphaFoldDB" id="A0A087GKI6"/>
<feature type="domain" description="HTH myb-type" evidence="9">
    <location>
        <begin position="63"/>
        <end position="117"/>
    </location>
</feature>
<feature type="domain" description="Myb-like" evidence="8">
    <location>
        <begin position="63"/>
        <end position="113"/>
    </location>
</feature>
<reference evidence="11" key="1">
    <citation type="journal article" date="2015" name="Nat. Plants">
        <title>Genome expansion of Arabis alpina linked with retrotransposition and reduced symmetric DNA methylation.</title>
        <authorList>
            <person name="Willing E.M."/>
            <person name="Rawat V."/>
            <person name="Mandakova T."/>
            <person name="Maumus F."/>
            <person name="James G.V."/>
            <person name="Nordstroem K.J."/>
            <person name="Becker C."/>
            <person name="Warthmann N."/>
            <person name="Chica C."/>
            <person name="Szarzynska B."/>
            <person name="Zytnicki M."/>
            <person name="Albani M.C."/>
            <person name="Kiefer C."/>
            <person name="Bergonzi S."/>
            <person name="Castaings L."/>
            <person name="Mateos J.L."/>
            <person name="Berns M.C."/>
            <person name="Bujdoso N."/>
            <person name="Piofczyk T."/>
            <person name="de Lorenzo L."/>
            <person name="Barrero-Sicilia C."/>
            <person name="Mateos I."/>
            <person name="Piednoel M."/>
            <person name="Hagmann J."/>
            <person name="Chen-Min-Tao R."/>
            <person name="Iglesias-Fernandez R."/>
            <person name="Schuster S.C."/>
            <person name="Alonso-Blanco C."/>
            <person name="Roudier F."/>
            <person name="Carbonero P."/>
            <person name="Paz-Ares J."/>
            <person name="Davis S.J."/>
            <person name="Pecinka A."/>
            <person name="Quesneville H."/>
            <person name="Colot V."/>
            <person name="Lysak M.A."/>
            <person name="Weigel D."/>
            <person name="Coupland G."/>
            <person name="Schneeberger K."/>
        </authorList>
    </citation>
    <scope>NUCLEOTIDE SEQUENCE [LARGE SCALE GENOMIC DNA]</scope>
    <source>
        <strain evidence="11">cv. Pajares</strain>
    </source>
</reference>
<dbReference type="GO" id="GO:0003677">
    <property type="term" value="F:DNA binding"/>
    <property type="evidence" value="ECO:0007669"/>
    <property type="project" value="UniProtKB-KW"/>
</dbReference>
<dbReference type="InterPro" id="IPR009057">
    <property type="entry name" value="Homeodomain-like_sf"/>
</dbReference>
<dbReference type="eggNOG" id="KOG0048">
    <property type="taxonomic scope" value="Eukaryota"/>
</dbReference>
<gene>
    <name evidence="10" type="ordered locus">AALP_Aa7g254500</name>
</gene>
<accession>A0A087GKI6</accession>
<evidence type="ECO:0000256" key="1">
    <source>
        <dbReference type="ARBA" id="ARBA00004123"/>
    </source>
</evidence>
<dbReference type="PROSITE" id="PS50090">
    <property type="entry name" value="MYB_LIKE"/>
    <property type="match status" value="2"/>
</dbReference>
<keyword evidence="4" id="KW-0238">DNA-binding</keyword>
<dbReference type="PROSITE" id="PS51294">
    <property type="entry name" value="HTH_MYB"/>
    <property type="match status" value="2"/>
</dbReference>
<dbReference type="PANTHER" id="PTHR48000:SF75">
    <property type="entry name" value="TRANSCRIPTION FACTOR MYB87"/>
    <property type="match status" value="1"/>
</dbReference>
<dbReference type="InterPro" id="IPR017930">
    <property type="entry name" value="Myb_dom"/>
</dbReference>
<dbReference type="SMART" id="SM00717">
    <property type="entry name" value="SANT"/>
    <property type="match status" value="2"/>
</dbReference>
<dbReference type="Gramene" id="KFK30388">
    <property type="protein sequence ID" value="KFK30388"/>
    <property type="gene ID" value="AALP_AA7G254500"/>
</dbReference>
<evidence type="ECO:0000256" key="2">
    <source>
        <dbReference type="ARBA" id="ARBA00022737"/>
    </source>
</evidence>
<keyword evidence="6" id="KW-0804">Transcription</keyword>
<dbReference type="CDD" id="cd00167">
    <property type="entry name" value="SANT"/>
    <property type="match status" value="2"/>
</dbReference>
<evidence type="ECO:0000313" key="10">
    <source>
        <dbReference type="EMBL" id="KFK30388.1"/>
    </source>
</evidence>
<keyword evidence="7" id="KW-0539">Nucleus</keyword>
<keyword evidence="2" id="KW-0677">Repeat</keyword>
<sequence length="307" mass="35032">MGRAPCCDKLAVKKGPWSPEEDAVLKSYIEKHGTGNNWISLPQRIGIKRCGKSCRLRWLNYLRPNLKHGGFTDEEDYIICSLYITIGSRWSIIASQLPGRTDNDIKNYWNTRLKKKLWSKQGKAFHQQLNVKFEHGTTSNMSSSPNQNQILVFQDENTKSNQPLYNQVVDPTITSFAMEEQSMIKNPILETFSFEPNKVWLDIDHDAAASAYHHHSSPSLNCLTTSSSSIGTNSSTQMSNFTLNNNDYGDQEMFFMAGFENLQAELFNGIINNNTQEIGFRGTEMLNNNYLDHDISSFIDYPLYNNE</sequence>
<evidence type="ECO:0000256" key="6">
    <source>
        <dbReference type="ARBA" id="ARBA00023163"/>
    </source>
</evidence>
<dbReference type="OrthoDB" id="2143914at2759"/>
<feature type="domain" description="Myb-like" evidence="8">
    <location>
        <begin position="9"/>
        <end position="62"/>
    </location>
</feature>
<dbReference type="Gene3D" id="1.10.10.60">
    <property type="entry name" value="Homeodomain-like"/>
    <property type="match status" value="2"/>
</dbReference>
<keyword evidence="5" id="KW-0010">Activator</keyword>
<keyword evidence="3" id="KW-0805">Transcription regulation</keyword>
<protein>
    <submittedName>
        <fullName evidence="10">Uncharacterized protein</fullName>
    </submittedName>
</protein>
<organism evidence="10 11">
    <name type="scientific">Arabis alpina</name>
    <name type="common">Alpine rock-cress</name>
    <dbReference type="NCBI Taxonomy" id="50452"/>
    <lineage>
        <taxon>Eukaryota</taxon>
        <taxon>Viridiplantae</taxon>
        <taxon>Streptophyta</taxon>
        <taxon>Embryophyta</taxon>
        <taxon>Tracheophyta</taxon>
        <taxon>Spermatophyta</taxon>
        <taxon>Magnoliopsida</taxon>
        <taxon>eudicotyledons</taxon>
        <taxon>Gunneridae</taxon>
        <taxon>Pentapetalae</taxon>
        <taxon>rosids</taxon>
        <taxon>malvids</taxon>
        <taxon>Brassicales</taxon>
        <taxon>Brassicaceae</taxon>
        <taxon>Arabideae</taxon>
        <taxon>Arabis</taxon>
    </lineage>
</organism>
<comment type="subcellular location">
    <subcellularLocation>
        <location evidence="1">Nucleus</location>
    </subcellularLocation>
</comment>
<evidence type="ECO:0000313" key="11">
    <source>
        <dbReference type="Proteomes" id="UP000029120"/>
    </source>
</evidence>
<evidence type="ECO:0000256" key="3">
    <source>
        <dbReference type="ARBA" id="ARBA00023015"/>
    </source>
</evidence>
<evidence type="ECO:0000256" key="4">
    <source>
        <dbReference type="ARBA" id="ARBA00023125"/>
    </source>
</evidence>
<dbReference type="GO" id="GO:0009664">
    <property type="term" value="P:plant-type cell wall organization"/>
    <property type="evidence" value="ECO:0007669"/>
    <property type="project" value="EnsemblPlants"/>
</dbReference>
<dbReference type="EMBL" id="CM002875">
    <property type="protein sequence ID" value="KFK30388.1"/>
    <property type="molecule type" value="Genomic_DNA"/>
</dbReference>
<dbReference type="Pfam" id="PF00249">
    <property type="entry name" value="Myb_DNA-binding"/>
    <property type="match status" value="2"/>
</dbReference>
<dbReference type="FunFam" id="1.10.10.60:FF:000015">
    <property type="entry name" value="Transcription factor RAX3"/>
    <property type="match status" value="1"/>
</dbReference>
<keyword evidence="11" id="KW-1185">Reference proteome</keyword>
<dbReference type="PANTHER" id="PTHR48000">
    <property type="entry name" value="OS09G0431300 PROTEIN"/>
    <property type="match status" value="1"/>
</dbReference>
<name>A0A087GKI6_ARAAL</name>
<evidence type="ECO:0000259" key="8">
    <source>
        <dbReference type="PROSITE" id="PS50090"/>
    </source>
</evidence>
<dbReference type="InterPro" id="IPR001005">
    <property type="entry name" value="SANT/Myb"/>
</dbReference>
<evidence type="ECO:0000256" key="5">
    <source>
        <dbReference type="ARBA" id="ARBA00023159"/>
    </source>
</evidence>
<dbReference type="GO" id="GO:0005634">
    <property type="term" value="C:nucleus"/>
    <property type="evidence" value="ECO:0007669"/>
    <property type="project" value="UniProtKB-SubCell"/>
</dbReference>
<proteinExistence type="predicted"/>
<dbReference type="OMA" id="NNNYLDH"/>
<evidence type="ECO:0000256" key="7">
    <source>
        <dbReference type="ARBA" id="ARBA00023242"/>
    </source>
</evidence>